<dbReference type="Gene3D" id="3.40.50.300">
    <property type="entry name" value="P-loop containing nucleotide triphosphate hydrolases"/>
    <property type="match status" value="1"/>
</dbReference>
<reference evidence="2" key="1">
    <citation type="submission" date="2022-09" db="EMBL/GenBank/DDBJ databases">
        <title>Intensive care unit water sources are persistently colonized with multi-drug resistant bacteria and are the site of extensive horizontal gene transfer of antibiotic resistance genes.</title>
        <authorList>
            <person name="Diorio-Toth L."/>
        </authorList>
    </citation>
    <scope>NUCLEOTIDE SEQUENCE</scope>
    <source>
        <strain evidence="2">GD03920</strain>
    </source>
</reference>
<dbReference type="EMBL" id="JAOCBE010000001">
    <property type="protein sequence ID" value="MDH0968430.1"/>
    <property type="molecule type" value="Genomic_DNA"/>
</dbReference>
<dbReference type="InterPro" id="IPR027417">
    <property type="entry name" value="P-loop_NTPase"/>
</dbReference>
<dbReference type="RefSeq" id="WP_279669741.1">
    <property type="nucleotide sequence ID" value="NZ_JAOCBE010000001.1"/>
</dbReference>
<organism evidence="2 3">
    <name type="scientific">Acinetobacter johnsonii</name>
    <dbReference type="NCBI Taxonomy" id="40214"/>
    <lineage>
        <taxon>Bacteria</taxon>
        <taxon>Pseudomonadati</taxon>
        <taxon>Pseudomonadota</taxon>
        <taxon>Gammaproteobacteria</taxon>
        <taxon>Moraxellales</taxon>
        <taxon>Moraxellaceae</taxon>
        <taxon>Acinetobacter</taxon>
    </lineage>
</organism>
<feature type="domain" description="NB-ARC" evidence="1">
    <location>
        <begin position="201"/>
        <end position="257"/>
    </location>
</feature>
<comment type="caution">
    <text evidence="2">The sequence shown here is derived from an EMBL/GenBank/DDBJ whole genome shotgun (WGS) entry which is preliminary data.</text>
</comment>
<dbReference type="Proteomes" id="UP001159915">
    <property type="component" value="Unassembled WGS sequence"/>
</dbReference>
<protein>
    <recommendedName>
        <fullName evidence="1">NB-ARC domain-containing protein</fullName>
    </recommendedName>
</protein>
<dbReference type="SUPFAM" id="SSF52540">
    <property type="entry name" value="P-loop containing nucleoside triphosphate hydrolases"/>
    <property type="match status" value="1"/>
</dbReference>
<proteinExistence type="predicted"/>
<sequence length="292" mass="33531">MSFKNYTTRMSCFALISAIESDLRSIIYFEVSDLELEKVLPSDVLTNAKARFRFDQPSTNQEEAGLSDLLEYVDFSDLSKILNKIKNEQNYFDQSQLSFVTSRLESLTAVRNRVCHSRPLEIDDFSLLFDFLCELELINQNDKNWNNLKYAKQNLNNPEFVLTNNIPDFWRNEKSNIFQNLPLTEFDDTSFLGRKDDRKKITDLIFSNTRVISIIGEGGIGKTALAQRCLYDALEVCENQKEENRTFDMILWVSLKTNRLTQAGAISIKNAITNSSDRLCCTNLSVKGFSAI</sequence>
<dbReference type="InterPro" id="IPR002182">
    <property type="entry name" value="NB-ARC"/>
</dbReference>
<dbReference type="Pfam" id="PF00931">
    <property type="entry name" value="NB-ARC"/>
    <property type="match status" value="1"/>
</dbReference>
<dbReference type="AlphaFoldDB" id="A0AA42MRE8"/>
<evidence type="ECO:0000259" key="1">
    <source>
        <dbReference type="Pfam" id="PF00931"/>
    </source>
</evidence>
<accession>A0AA42MRE8</accession>
<name>A0AA42MRE8_ACIJO</name>
<gene>
    <name evidence="2" type="ORF">N5C10_03800</name>
</gene>
<evidence type="ECO:0000313" key="3">
    <source>
        <dbReference type="Proteomes" id="UP001159915"/>
    </source>
</evidence>
<evidence type="ECO:0000313" key="2">
    <source>
        <dbReference type="EMBL" id="MDH0968430.1"/>
    </source>
</evidence>